<evidence type="ECO:0000313" key="3">
    <source>
        <dbReference type="Proteomes" id="UP000297053"/>
    </source>
</evidence>
<evidence type="ECO:0000256" key="1">
    <source>
        <dbReference type="ARBA" id="ARBA00007073"/>
    </source>
</evidence>
<dbReference type="Pfam" id="PF09341">
    <property type="entry name" value="Pcc1"/>
    <property type="match status" value="1"/>
</dbReference>
<dbReference type="InterPro" id="IPR015419">
    <property type="entry name" value="CTAG/Pcc1"/>
</dbReference>
<comment type="similarity">
    <text evidence="1">Belongs to the CTAG/PCC1 family.</text>
</comment>
<dbReference type="EMBL" id="CP039375">
    <property type="protein sequence ID" value="QCD64732.1"/>
    <property type="molecule type" value="Genomic_DNA"/>
</dbReference>
<proteinExistence type="inferred from homology"/>
<dbReference type="Proteomes" id="UP000297053">
    <property type="component" value="Chromosome"/>
</dbReference>
<dbReference type="NCBIfam" id="NF011470">
    <property type="entry name" value="PRK14887.1"/>
    <property type="match status" value="1"/>
</dbReference>
<dbReference type="RefSeq" id="WP_012807556.1">
    <property type="nucleotide sequence ID" value="NZ_CP039375.1"/>
</dbReference>
<reference evidence="2 3" key="1">
    <citation type="submission" date="2019-04" db="EMBL/GenBank/DDBJ databases">
        <title>Complete genome sequence of Arthrobacter sp. ZXY-2 associated with effective atrazine degradation and salt adaptation.</title>
        <authorList>
            <person name="Zhao X."/>
        </authorList>
    </citation>
    <scope>NUCLEOTIDE SEQUENCE [LARGE SCALE GENOMIC DNA]</scope>
    <source>
        <strain evidence="3">ZP60</strain>
    </source>
</reference>
<organism evidence="2 3">
    <name type="scientific">Halomicrobium mukohataei</name>
    <dbReference type="NCBI Taxonomy" id="57705"/>
    <lineage>
        <taxon>Archaea</taxon>
        <taxon>Methanobacteriati</taxon>
        <taxon>Methanobacteriota</taxon>
        <taxon>Stenosarchaea group</taxon>
        <taxon>Halobacteria</taxon>
        <taxon>Halobacteriales</taxon>
        <taxon>Haloarculaceae</taxon>
        <taxon>Halomicrobium</taxon>
    </lineage>
</organism>
<accession>A0A4D6KBZ1</accession>
<dbReference type="OMA" id="GINTWLT"/>
<sequence>MDHEAVLSFEYDDDQQARRVARSVRPEIGEIGGERTTATLRRDGATVVVEITAADLVALRAGCNTWATLVAVAERTAGTVP</sequence>
<dbReference type="GeneID" id="42177948"/>
<reference evidence="2 3" key="2">
    <citation type="submission" date="2019-04" db="EMBL/GenBank/DDBJ databases">
        <authorList>
            <person name="Yang S."/>
            <person name="Wei W."/>
        </authorList>
    </citation>
    <scope>NUCLEOTIDE SEQUENCE [LARGE SCALE GENOMIC DNA]</scope>
    <source>
        <strain evidence="3">ZP60</strain>
    </source>
</reference>
<evidence type="ECO:0000313" key="2">
    <source>
        <dbReference type="EMBL" id="QCD64732.1"/>
    </source>
</evidence>
<dbReference type="AlphaFoldDB" id="A0A4D6KBZ1"/>
<name>A0A4D6KBZ1_9EURY</name>
<dbReference type="KEGG" id="halz:E5139_03385"/>
<gene>
    <name evidence="2" type="ORF">E5139_03385</name>
</gene>
<protein>
    <submittedName>
        <fullName evidence="2">Rpo operon protein</fullName>
    </submittedName>
</protein>
<dbReference type="Gene3D" id="3.30.310.50">
    <property type="entry name" value="Alpha-D-phosphohexomutase, C-terminal domain"/>
    <property type="match status" value="1"/>
</dbReference>